<dbReference type="RefSeq" id="WP_073449738.1">
    <property type="nucleotide sequence ID" value="NZ_FRBK01000033.1"/>
</dbReference>
<feature type="region of interest" description="Disordered" evidence="1">
    <location>
        <begin position="87"/>
        <end position="153"/>
    </location>
</feature>
<dbReference type="EMBL" id="FRBK01000033">
    <property type="protein sequence ID" value="SHN30933.1"/>
    <property type="molecule type" value="Genomic_DNA"/>
</dbReference>
<evidence type="ECO:0000313" key="3">
    <source>
        <dbReference type="Proteomes" id="UP000184388"/>
    </source>
</evidence>
<reference evidence="3" key="1">
    <citation type="submission" date="2016-11" db="EMBL/GenBank/DDBJ databases">
        <authorList>
            <person name="Jaros S."/>
            <person name="Januszkiewicz K."/>
            <person name="Wedrychowicz H."/>
        </authorList>
    </citation>
    <scope>NUCLEOTIDE SEQUENCE [LARGE SCALE GENOMIC DNA]</scope>
    <source>
        <strain evidence="3">CGMCC 4.3555</strain>
    </source>
</reference>
<protein>
    <submittedName>
        <fullName evidence="2">Uncharacterized protein</fullName>
    </submittedName>
</protein>
<feature type="compositionally biased region" description="Polar residues" evidence="1">
    <location>
        <begin position="136"/>
        <end position="153"/>
    </location>
</feature>
<name>A0A9X8N8Z7_9ACTN</name>
<evidence type="ECO:0000313" key="2">
    <source>
        <dbReference type="EMBL" id="SHN30933.1"/>
    </source>
</evidence>
<proteinExistence type="predicted"/>
<dbReference type="AlphaFoldDB" id="A0A9X8N8Z7"/>
<gene>
    <name evidence="2" type="ORF">SAMN05216268_13330</name>
</gene>
<sequence length="153" mass="16908">MFRFLRRKPSEASIAVIDISAFSSRHNENTCADLAAISHPMGPLVSEMIALHTHTRHLEWLSERENCPDEYRLLARSIVRQVMAGWRHQTGGRGTIDDLLTDDAGAGRGPDQDDGPSISGPVSRTPDLRAPELAQSAPQQSTVPWWSQGRGQQ</sequence>
<evidence type="ECO:0000256" key="1">
    <source>
        <dbReference type="SAM" id="MobiDB-lite"/>
    </source>
</evidence>
<organism evidence="2 3">
    <name type="scientific">Streptomyces yunnanensis</name>
    <dbReference type="NCBI Taxonomy" id="156453"/>
    <lineage>
        <taxon>Bacteria</taxon>
        <taxon>Bacillati</taxon>
        <taxon>Actinomycetota</taxon>
        <taxon>Actinomycetes</taxon>
        <taxon>Kitasatosporales</taxon>
        <taxon>Streptomycetaceae</taxon>
        <taxon>Streptomyces</taxon>
    </lineage>
</organism>
<comment type="caution">
    <text evidence="2">The sequence shown here is derived from an EMBL/GenBank/DDBJ whole genome shotgun (WGS) entry which is preliminary data.</text>
</comment>
<accession>A0A9X8N8Z7</accession>
<dbReference type="Proteomes" id="UP000184388">
    <property type="component" value="Unassembled WGS sequence"/>
</dbReference>